<feature type="compositionally biased region" description="Low complexity" evidence="1">
    <location>
        <begin position="276"/>
        <end position="301"/>
    </location>
</feature>
<dbReference type="HOGENOM" id="CLU_524830_0_0_1"/>
<feature type="compositionally biased region" description="Pro residues" evidence="1">
    <location>
        <begin position="137"/>
        <end position="147"/>
    </location>
</feature>
<dbReference type="EMBL" id="KN831771">
    <property type="protein sequence ID" value="KIM45772.1"/>
    <property type="molecule type" value="Genomic_DNA"/>
</dbReference>
<feature type="compositionally biased region" description="Polar residues" evidence="1">
    <location>
        <begin position="164"/>
        <end position="184"/>
    </location>
</feature>
<organism evidence="2 3">
    <name type="scientific">Hebeloma cylindrosporum</name>
    <dbReference type="NCBI Taxonomy" id="76867"/>
    <lineage>
        <taxon>Eukaryota</taxon>
        <taxon>Fungi</taxon>
        <taxon>Dikarya</taxon>
        <taxon>Basidiomycota</taxon>
        <taxon>Agaricomycotina</taxon>
        <taxon>Agaricomycetes</taxon>
        <taxon>Agaricomycetidae</taxon>
        <taxon>Agaricales</taxon>
        <taxon>Agaricineae</taxon>
        <taxon>Hymenogastraceae</taxon>
        <taxon>Hebeloma</taxon>
    </lineage>
</organism>
<evidence type="ECO:0000313" key="3">
    <source>
        <dbReference type="Proteomes" id="UP000053424"/>
    </source>
</evidence>
<accession>A0A0C2YXT8</accession>
<feature type="compositionally biased region" description="Polar residues" evidence="1">
    <location>
        <begin position="58"/>
        <end position="67"/>
    </location>
</feature>
<dbReference type="Proteomes" id="UP000053424">
    <property type="component" value="Unassembled WGS sequence"/>
</dbReference>
<proteinExistence type="predicted"/>
<name>A0A0C2YXT8_HEBCY</name>
<feature type="region of interest" description="Disordered" evidence="1">
    <location>
        <begin position="48"/>
        <end position="95"/>
    </location>
</feature>
<feature type="compositionally biased region" description="Low complexity" evidence="1">
    <location>
        <begin position="336"/>
        <end position="364"/>
    </location>
</feature>
<evidence type="ECO:0008006" key="4">
    <source>
        <dbReference type="Google" id="ProtNLM"/>
    </source>
</evidence>
<protein>
    <recommendedName>
        <fullName evidence="4">WW domain-containing protein</fullName>
    </recommendedName>
</protein>
<feature type="region of interest" description="Disordered" evidence="1">
    <location>
        <begin position="121"/>
        <end position="184"/>
    </location>
</feature>
<reference evidence="3" key="2">
    <citation type="submission" date="2015-01" db="EMBL/GenBank/DDBJ databases">
        <title>Evolutionary Origins and Diversification of the Mycorrhizal Mutualists.</title>
        <authorList>
            <consortium name="DOE Joint Genome Institute"/>
            <consortium name="Mycorrhizal Genomics Consortium"/>
            <person name="Kohler A."/>
            <person name="Kuo A."/>
            <person name="Nagy L.G."/>
            <person name="Floudas D."/>
            <person name="Copeland A."/>
            <person name="Barry K.W."/>
            <person name="Cichocki N."/>
            <person name="Veneault-Fourrey C."/>
            <person name="LaButti K."/>
            <person name="Lindquist E.A."/>
            <person name="Lipzen A."/>
            <person name="Lundell T."/>
            <person name="Morin E."/>
            <person name="Murat C."/>
            <person name="Riley R."/>
            <person name="Ohm R."/>
            <person name="Sun H."/>
            <person name="Tunlid A."/>
            <person name="Henrissat B."/>
            <person name="Grigoriev I.V."/>
            <person name="Hibbett D.S."/>
            <person name="Martin F."/>
        </authorList>
    </citation>
    <scope>NUCLEOTIDE SEQUENCE [LARGE SCALE GENOMIC DNA]</scope>
    <source>
        <strain evidence="3">h7</strain>
    </source>
</reference>
<evidence type="ECO:0000256" key="1">
    <source>
        <dbReference type="SAM" id="MobiDB-lite"/>
    </source>
</evidence>
<dbReference type="OrthoDB" id="2367685at2759"/>
<feature type="region of interest" description="Disordered" evidence="1">
    <location>
        <begin position="371"/>
        <end position="390"/>
    </location>
</feature>
<keyword evidence="3" id="KW-1185">Reference proteome</keyword>
<evidence type="ECO:0000313" key="2">
    <source>
        <dbReference type="EMBL" id="KIM45772.1"/>
    </source>
</evidence>
<feature type="region of interest" description="Disordered" evidence="1">
    <location>
        <begin position="399"/>
        <end position="418"/>
    </location>
</feature>
<feature type="compositionally biased region" description="Polar residues" evidence="1">
    <location>
        <begin position="318"/>
        <end position="327"/>
    </location>
</feature>
<feature type="region of interest" description="Disordered" evidence="1">
    <location>
        <begin position="234"/>
        <end position="364"/>
    </location>
</feature>
<reference evidence="2 3" key="1">
    <citation type="submission" date="2014-04" db="EMBL/GenBank/DDBJ databases">
        <authorList>
            <consortium name="DOE Joint Genome Institute"/>
            <person name="Kuo A."/>
            <person name="Gay G."/>
            <person name="Dore J."/>
            <person name="Kohler A."/>
            <person name="Nagy L.G."/>
            <person name="Floudas D."/>
            <person name="Copeland A."/>
            <person name="Barry K.W."/>
            <person name="Cichocki N."/>
            <person name="Veneault-Fourrey C."/>
            <person name="LaButti K."/>
            <person name="Lindquist E.A."/>
            <person name="Lipzen A."/>
            <person name="Lundell T."/>
            <person name="Morin E."/>
            <person name="Murat C."/>
            <person name="Sun H."/>
            <person name="Tunlid A."/>
            <person name="Henrissat B."/>
            <person name="Grigoriev I.V."/>
            <person name="Hibbett D.S."/>
            <person name="Martin F."/>
            <person name="Nordberg H.P."/>
            <person name="Cantor M.N."/>
            <person name="Hua S.X."/>
        </authorList>
    </citation>
    <scope>NUCLEOTIDE SEQUENCE [LARGE SCALE GENOMIC DNA]</scope>
    <source>
        <strain evidence="3">h7</strain>
    </source>
</reference>
<dbReference type="AlphaFoldDB" id="A0A0C2YXT8"/>
<sequence>MQNTQRNPENSDRRPLPEGWVQHYESSKQLWYYVQTNVTPAKVSFTHPADMTGPANRRFSTMPSPGQNPLAPMEMPRPTHTPAQPPRPQSSGKSFAQQLYASSGNKMAAPVISNHHITNLSTSVDAPHPHRVSSLPILPPPPPPPGTGRPNYYSNAALSPPAPSQGNHVPPYSNNLQLGTSRPPSANFSVNMNLNVGANLNSASSGNGTSASASVYAGFGANVHLPQRIQSLQPAPQVHTSPTPPPPPSQAHGGGQNPYNRPQHGHGFAHQPQQYQSHTNHSHAQQQQHHSSNSHPTNSNNGPRPTPHLLTVTRPPTDVNQLPSILQPTPVPAMQTVASPTPLSPLSLSVHTSPSSVSSASPPAHSLLFSQSPASNLTSPMTSPGLSPTSNVNSPISVTFQNGAPGANKPPSSTTSSLGGAIAAQAAMKIGGAVLFATTGIPAGVVSRVGSLLTDKRLIAMLRSAFSKNNGGVAESDLQAVLQGRPEANYQAILNALIRQQQLEQQQLMQMQAHAQTGM</sequence>
<gene>
    <name evidence="2" type="ORF">M413DRAFT_292826</name>
</gene>